<sequence length="413" mass="44989">MGKEVIEMSADEELDSVLISTDGLSSKLLEESALEKVMMGISDSSILDEAVETKGSEEKLFMKESPDKAALVHQDRICNNGNGIAAVNNSSVQADTPEMVSVTCEAQSPLNQKQDSSIKPKTKAASGTSRSNYTVPQPFALATYKRALGGIRDSIPDAAGNGNKPASQSNKLISNMTKKSEKKLSLVSRKPLQPDNTMHHDDEDACSVASSTTASVRGMKVGSTMASAPVFRVSERAEKRKEFYSKLEEKHQALEAEKNQSEARTKEEREAAIRQLRKSLNFKATPMPSFYHEGPPPKVELKKVPPTRAKSPKLGRRKSCGDATNPSTRDKQAGERNRLNRHSLGSIKQETNKNNGRKNSNSSHKEKEGSKPAKDDLKDLDCEIAEPKATDDVSVNDSDDVSVKVTDDVSVES</sequence>
<gene>
    <name evidence="1" type="ORF">IHE45_08G117200</name>
</gene>
<dbReference type="Proteomes" id="UP000827976">
    <property type="component" value="Chromosome 8"/>
</dbReference>
<accession>A0ACB7VLH2</accession>
<name>A0ACB7VLH2_DIOAL</name>
<reference evidence="2" key="1">
    <citation type="journal article" date="2022" name="Nat. Commun.">
        <title>Chromosome evolution and the genetic basis of agronomically important traits in greater yam.</title>
        <authorList>
            <person name="Bredeson J.V."/>
            <person name="Lyons J.B."/>
            <person name="Oniyinde I.O."/>
            <person name="Okereke N.R."/>
            <person name="Kolade O."/>
            <person name="Nnabue I."/>
            <person name="Nwadili C.O."/>
            <person name="Hribova E."/>
            <person name="Parker M."/>
            <person name="Nwogha J."/>
            <person name="Shu S."/>
            <person name="Carlson J."/>
            <person name="Kariba R."/>
            <person name="Muthemba S."/>
            <person name="Knop K."/>
            <person name="Barton G.J."/>
            <person name="Sherwood A.V."/>
            <person name="Lopez-Montes A."/>
            <person name="Asiedu R."/>
            <person name="Jamnadass R."/>
            <person name="Muchugi A."/>
            <person name="Goodstein D."/>
            <person name="Egesi C.N."/>
            <person name="Featherston J."/>
            <person name="Asfaw A."/>
            <person name="Simpson G.G."/>
            <person name="Dolezel J."/>
            <person name="Hendre P.S."/>
            <person name="Van Deynze A."/>
            <person name="Kumar P.L."/>
            <person name="Obidiegwu J.E."/>
            <person name="Bhattacharjee R."/>
            <person name="Rokhsar D.S."/>
        </authorList>
    </citation>
    <scope>NUCLEOTIDE SEQUENCE [LARGE SCALE GENOMIC DNA]</scope>
    <source>
        <strain evidence="2">cv. TDa95/00328</strain>
    </source>
</reference>
<evidence type="ECO:0000313" key="1">
    <source>
        <dbReference type="EMBL" id="KAH7675120.1"/>
    </source>
</evidence>
<keyword evidence="2" id="KW-1185">Reference proteome</keyword>
<organism evidence="1 2">
    <name type="scientific">Dioscorea alata</name>
    <name type="common">Purple yam</name>
    <dbReference type="NCBI Taxonomy" id="55571"/>
    <lineage>
        <taxon>Eukaryota</taxon>
        <taxon>Viridiplantae</taxon>
        <taxon>Streptophyta</taxon>
        <taxon>Embryophyta</taxon>
        <taxon>Tracheophyta</taxon>
        <taxon>Spermatophyta</taxon>
        <taxon>Magnoliopsida</taxon>
        <taxon>Liliopsida</taxon>
        <taxon>Dioscoreales</taxon>
        <taxon>Dioscoreaceae</taxon>
        <taxon>Dioscorea</taxon>
    </lineage>
</organism>
<comment type="caution">
    <text evidence="1">The sequence shown here is derived from an EMBL/GenBank/DDBJ whole genome shotgun (WGS) entry which is preliminary data.</text>
</comment>
<evidence type="ECO:0000313" key="2">
    <source>
        <dbReference type="Proteomes" id="UP000827976"/>
    </source>
</evidence>
<protein>
    <submittedName>
        <fullName evidence="1">TPX2 C-terminal protein</fullName>
    </submittedName>
</protein>
<dbReference type="EMBL" id="CM037018">
    <property type="protein sequence ID" value="KAH7675120.1"/>
    <property type="molecule type" value="Genomic_DNA"/>
</dbReference>
<proteinExistence type="predicted"/>